<name>A0AAN8PFE5_POLSC</name>
<feature type="region of interest" description="Disordered" evidence="1">
    <location>
        <begin position="1"/>
        <end position="24"/>
    </location>
</feature>
<protein>
    <submittedName>
        <fullName evidence="2">Uncharacterized protein</fullName>
    </submittedName>
</protein>
<reference evidence="2 3" key="1">
    <citation type="submission" date="2023-10" db="EMBL/GenBank/DDBJ databases">
        <title>Genomes of two closely related lineages of the louse Polyplax serrata with different host specificities.</title>
        <authorList>
            <person name="Martinu J."/>
            <person name="Tarabai H."/>
            <person name="Stefka J."/>
            <person name="Hypsa V."/>
        </authorList>
    </citation>
    <scope>NUCLEOTIDE SEQUENCE [LARGE SCALE GENOMIC DNA]</scope>
    <source>
        <strain evidence="2">HR10_N</strain>
    </source>
</reference>
<comment type="caution">
    <text evidence="2">The sequence shown here is derived from an EMBL/GenBank/DDBJ whole genome shotgun (WGS) entry which is preliminary data.</text>
</comment>
<dbReference type="AlphaFoldDB" id="A0AAN8PFE5"/>
<sequence>MPGSSIILELPRKKRQPAKQTEGSVHGQTLINLVKIRDRFKETKGLTAVHTRNNQNVLQRPPESYPEDLACAF</sequence>
<gene>
    <name evidence="2" type="ORF">RUM43_002008</name>
</gene>
<evidence type="ECO:0000313" key="2">
    <source>
        <dbReference type="EMBL" id="KAK6628196.1"/>
    </source>
</evidence>
<proteinExistence type="predicted"/>
<accession>A0AAN8PFE5</accession>
<evidence type="ECO:0000256" key="1">
    <source>
        <dbReference type="SAM" id="MobiDB-lite"/>
    </source>
</evidence>
<organism evidence="2 3">
    <name type="scientific">Polyplax serrata</name>
    <name type="common">Common mouse louse</name>
    <dbReference type="NCBI Taxonomy" id="468196"/>
    <lineage>
        <taxon>Eukaryota</taxon>
        <taxon>Metazoa</taxon>
        <taxon>Ecdysozoa</taxon>
        <taxon>Arthropoda</taxon>
        <taxon>Hexapoda</taxon>
        <taxon>Insecta</taxon>
        <taxon>Pterygota</taxon>
        <taxon>Neoptera</taxon>
        <taxon>Paraneoptera</taxon>
        <taxon>Psocodea</taxon>
        <taxon>Troctomorpha</taxon>
        <taxon>Phthiraptera</taxon>
        <taxon>Anoplura</taxon>
        <taxon>Polyplacidae</taxon>
        <taxon>Polyplax</taxon>
    </lineage>
</organism>
<evidence type="ECO:0000313" key="3">
    <source>
        <dbReference type="Proteomes" id="UP001372834"/>
    </source>
</evidence>
<dbReference type="Proteomes" id="UP001372834">
    <property type="component" value="Unassembled WGS sequence"/>
</dbReference>
<dbReference type="EMBL" id="JAWJWE010000036">
    <property type="protein sequence ID" value="KAK6628196.1"/>
    <property type="molecule type" value="Genomic_DNA"/>
</dbReference>